<dbReference type="RefSeq" id="WP_158927091.1">
    <property type="nucleotide sequence ID" value="NZ_CP047020.1"/>
</dbReference>
<proteinExistence type="predicted"/>
<reference evidence="2 3" key="1">
    <citation type="submission" date="2019-12" db="EMBL/GenBank/DDBJ databases">
        <title>Streptomyces sp. strain T44 isolated from rhizosphere soil of Broussonetia papyrifera.</title>
        <authorList>
            <person name="Mo P."/>
        </authorList>
    </citation>
    <scope>NUCLEOTIDE SEQUENCE [LARGE SCALE GENOMIC DNA]</scope>
    <source>
        <strain evidence="2 3">T44</strain>
    </source>
</reference>
<gene>
    <name evidence="2" type="ORF">GQF42_36555</name>
</gene>
<evidence type="ECO:0000256" key="1">
    <source>
        <dbReference type="SAM" id="MobiDB-lite"/>
    </source>
</evidence>
<organism evidence="2 3">
    <name type="scientific">Streptomyces broussonetiae</name>
    <dbReference type="NCBI Taxonomy" id="2686304"/>
    <lineage>
        <taxon>Bacteria</taxon>
        <taxon>Bacillati</taxon>
        <taxon>Actinomycetota</taxon>
        <taxon>Actinomycetes</taxon>
        <taxon>Kitasatosporales</taxon>
        <taxon>Streptomycetaceae</taxon>
        <taxon>Streptomyces</taxon>
    </lineage>
</organism>
<name>A0A6I6NDG9_9ACTN</name>
<dbReference type="Proteomes" id="UP000436138">
    <property type="component" value="Chromosome"/>
</dbReference>
<evidence type="ECO:0000313" key="2">
    <source>
        <dbReference type="EMBL" id="QHA08050.1"/>
    </source>
</evidence>
<keyword evidence="3" id="KW-1185">Reference proteome</keyword>
<dbReference type="EMBL" id="CP047020">
    <property type="protein sequence ID" value="QHA08050.1"/>
    <property type="molecule type" value="Genomic_DNA"/>
</dbReference>
<dbReference type="AlphaFoldDB" id="A0A6I6NDG9"/>
<accession>A0A6I6NDG9</accession>
<sequence length="74" mass="7972">MGNGLRDPQPAGNVVALVAVYLAIRNHVRCFENRILIPFPVHCPVARLGGPATSPSRKGRLPRAEPMAGWFTPG</sequence>
<protein>
    <submittedName>
        <fullName evidence="2">Uncharacterized protein</fullName>
    </submittedName>
</protein>
<evidence type="ECO:0000313" key="3">
    <source>
        <dbReference type="Proteomes" id="UP000436138"/>
    </source>
</evidence>
<dbReference type="KEGG" id="sbro:GQF42_36555"/>
<feature type="region of interest" description="Disordered" evidence="1">
    <location>
        <begin position="50"/>
        <end position="74"/>
    </location>
</feature>